<comment type="caution">
    <text evidence="6">The sequence shown here is derived from an EMBL/GenBank/DDBJ whole genome shotgun (WGS) entry which is preliminary data.</text>
</comment>
<evidence type="ECO:0000256" key="4">
    <source>
        <dbReference type="ARBA" id="ARBA00022833"/>
    </source>
</evidence>
<protein>
    <recommendedName>
        <fullName evidence="5">IBR domain-containing protein</fullName>
    </recommendedName>
</protein>
<dbReference type="EMBL" id="QKWP01000187">
    <property type="protein sequence ID" value="RIB25108.1"/>
    <property type="molecule type" value="Genomic_DNA"/>
</dbReference>
<feature type="domain" description="IBR" evidence="5">
    <location>
        <begin position="25"/>
        <end position="86"/>
    </location>
</feature>
<dbReference type="AlphaFoldDB" id="A0A397VT52"/>
<dbReference type="Pfam" id="PF01485">
    <property type="entry name" value="IBR"/>
    <property type="match status" value="1"/>
</dbReference>
<evidence type="ECO:0000256" key="2">
    <source>
        <dbReference type="ARBA" id="ARBA00022771"/>
    </source>
</evidence>
<dbReference type="OrthoDB" id="1431934at2759"/>
<keyword evidence="7" id="KW-1185">Reference proteome</keyword>
<proteinExistence type="predicted"/>
<dbReference type="Proteomes" id="UP000266673">
    <property type="component" value="Unassembled WGS sequence"/>
</dbReference>
<dbReference type="GO" id="GO:0008270">
    <property type="term" value="F:zinc ion binding"/>
    <property type="evidence" value="ECO:0007669"/>
    <property type="project" value="UniProtKB-KW"/>
</dbReference>
<sequence>MTYADYTRVTNITNGRAGVANDPTRRALAEIPGFQWCRNGCGSGQMHVDNDNNIIDINLYPQMECVNCEKMTCCKHKVPWHYGQTCEEYEKNVQCPKCKIAYTPVLAYKCNYYTCPIISCQERFCRVKMWKKANRLPRMLLSRRMV</sequence>
<gene>
    <name evidence="6" type="ORF">C2G38_2068235</name>
</gene>
<keyword evidence="2" id="KW-0863">Zinc-finger</keyword>
<dbReference type="STRING" id="44941.A0A397VT52"/>
<evidence type="ECO:0000259" key="5">
    <source>
        <dbReference type="Pfam" id="PF01485"/>
    </source>
</evidence>
<evidence type="ECO:0000256" key="1">
    <source>
        <dbReference type="ARBA" id="ARBA00022723"/>
    </source>
</evidence>
<evidence type="ECO:0000313" key="6">
    <source>
        <dbReference type="EMBL" id="RIB25108.1"/>
    </source>
</evidence>
<dbReference type="InterPro" id="IPR002867">
    <property type="entry name" value="IBR_dom"/>
</dbReference>
<accession>A0A397VT52</accession>
<keyword evidence="3" id="KW-0833">Ubl conjugation pathway</keyword>
<name>A0A397VT52_9GLOM</name>
<keyword evidence="4" id="KW-0862">Zinc</keyword>
<keyword evidence="1" id="KW-0479">Metal-binding</keyword>
<evidence type="ECO:0000256" key="3">
    <source>
        <dbReference type="ARBA" id="ARBA00022786"/>
    </source>
</evidence>
<reference evidence="6 7" key="1">
    <citation type="submission" date="2018-06" db="EMBL/GenBank/DDBJ databases">
        <title>Comparative genomics reveals the genomic features of Rhizophagus irregularis, R. cerebriforme, R. diaphanum and Gigaspora rosea, and their symbiotic lifestyle signature.</title>
        <authorList>
            <person name="Morin E."/>
            <person name="San Clemente H."/>
            <person name="Chen E.C.H."/>
            <person name="De La Providencia I."/>
            <person name="Hainaut M."/>
            <person name="Kuo A."/>
            <person name="Kohler A."/>
            <person name="Murat C."/>
            <person name="Tang N."/>
            <person name="Roy S."/>
            <person name="Loubradou J."/>
            <person name="Henrissat B."/>
            <person name="Grigoriev I.V."/>
            <person name="Corradi N."/>
            <person name="Roux C."/>
            <person name="Martin F.M."/>
        </authorList>
    </citation>
    <scope>NUCLEOTIDE SEQUENCE [LARGE SCALE GENOMIC DNA]</scope>
    <source>
        <strain evidence="6 7">DAOM 194757</strain>
    </source>
</reference>
<organism evidence="6 7">
    <name type="scientific">Gigaspora rosea</name>
    <dbReference type="NCBI Taxonomy" id="44941"/>
    <lineage>
        <taxon>Eukaryota</taxon>
        <taxon>Fungi</taxon>
        <taxon>Fungi incertae sedis</taxon>
        <taxon>Mucoromycota</taxon>
        <taxon>Glomeromycotina</taxon>
        <taxon>Glomeromycetes</taxon>
        <taxon>Diversisporales</taxon>
        <taxon>Gigasporaceae</taxon>
        <taxon>Gigaspora</taxon>
    </lineage>
</organism>
<evidence type="ECO:0000313" key="7">
    <source>
        <dbReference type="Proteomes" id="UP000266673"/>
    </source>
</evidence>
<dbReference type="SUPFAM" id="SSF57850">
    <property type="entry name" value="RING/U-box"/>
    <property type="match status" value="1"/>
</dbReference>